<dbReference type="STRING" id="1842532.A7E78_01120"/>
<evidence type="ECO:0008006" key="3">
    <source>
        <dbReference type="Google" id="ProtNLM"/>
    </source>
</evidence>
<dbReference type="OrthoDB" id="9766168at2"/>
<evidence type="ECO:0000313" key="1">
    <source>
        <dbReference type="EMBL" id="APG26583.1"/>
    </source>
</evidence>
<evidence type="ECO:0000313" key="2">
    <source>
        <dbReference type="Proteomes" id="UP000182517"/>
    </source>
</evidence>
<name>A0A1L3GKV1_9BACT</name>
<dbReference type="RefSeq" id="WP_072282544.1">
    <property type="nucleotide sequence ID" value="NZ_CP015519.1"/>
</dbReference>
<keyword evidence="2" id="KW-1185">Reference proteome</keyword>
<sequence length="742" mass="83372">MPPYPSQKAQLRLDLKLLSKFIYELNIARHHTVTYPASHPVIGQSVQKALSYLEQLQPENGLLSLGISKDKLVAGQTILDEKNPVYKEFASHFFNHGIAVVTLHQNLPEKQLKEFLGIIGQNREAVQAQGGLLGLIKAAAIDGIQVKPIDYSAFGISDQISESPPSLAAIKKKEAAIWERLVQNLLVGKGAQTQPKPQLKSKEDFAAQAVAEQLNQQVVDNELPLEGHYDRAITEFLRELDREQLSNRGSSMAITRLQGLASQLNPELRAQLLNSTFRAVAPDEKMAEKVLSQFPGTMLMEVLETLNSRQTTIPPIIFTLLDRLTQCENSQESGASSIGNNADTKIVSSNTEGLLSPLYARDESESFIPEEYGETLRSIEAPASQQPESPPDEHYWQASFNQQPIERKVSDILFELAQTDCGEGKDKSFKKALHNLCGHFLDTGDFVSLADIYSRLSSANNDTAANDPAWFQEIRTELYSPVFISQVLETLAAWGKNAFKEFTLLLETIGPIAIGPMLDRLAIEPNRALRQFFMNCLVDQGIATRDHAITRLKDSRWYYLRNLIIILQRLGDPSSMSAITPLWDHPHEKVRYEVVKTALVFQVPQGSDHLLEEFSHPDHQRCLSAVKMARYCRDSRVKSALLKMLGDKNLSRKGLFLKFAALDSLTKQGGKDLLPHLEKRFRAYSLWHPRRQMRLRRRILRSLKNFSQDDIASLLHKLSGIKRPALARLVRQAQTELLKGAP</sequence>
<protein>
    <recommendedName>
        <fullName evidence="3">HEAT repeat domain-containing protein</fullName>
    </recommendedName>
</protein>
<dbReference type="Gene3D" id="1.25.10.10">
    <property type="entry name" value="Leucine-rich Repeat Variant"/>
    <property type="match status" value="1"/>
</dbReference>
<dbReference type="Proteomes" id="UP000182517">
    <property type="component" value="Chromosome"/>
</dbReference>
<gene>
    <name evidence="1" type="ORF">A7E78_01120</name>
</gene>
<dbReference type="EMBL" id="CP015519">
    <property type="protein sequence ID" value="APG26583.1"/>
    <property type="molecule type" value="Genomic_DNA"/>
</dbReference>
<dbReference type="InterPro" id="IPR011989">
    <property type="entry name" value="ARM-like"/>
</dbReference>
<accession>A0A1L3GKV1</accession>
<dbReference type="InterPro" id="IPR016024">
    <property type="entry name" value="ARM-type_fold"/>
</dbReference>
<dbReference type="AlphaFoldDB" id="A0A1L3GKV1"/>
<dbReference type="SUPFAM" id="SSF48371">
    <property type="entry name" value="ARM repeat"/>
    <property type="match status" value="1"/>
</dbReference>
<proteinExistence type="predicted"/>
<reference evidence="1 2" key="1">
    <citation type="journal article" date="2017" name="Genome Announc.">
        <title>Complete Genome Sequences of Two Acetylene-Fermenting Pelobacter acetylenicus Strains.</title>
        <authorList>
            <person name="Sutton J.M."/>
            <person name="Baesman S.M."/>
            <person name="Fierst J.L."/>
            <person name="Poret-Peterson A.T."/>
            <person name="Oremland R.S."/>
            <person name="Dunlap D.S."/>
            <person name="Akob D.M."/>
        </authorList>
    </citation>
    <scope>NUCLEOTIDE SEQUENCE [LARGE SCALE GENOMIC DNA]</scope>
    <source>
        <strain evidence="1 2">SFB93</strain>
    </source>
</reference>
<organism evidence="1 2">
    <name type="scientific">Syntrophotalea acetylenivorans</name>
    <dbReference type="NCBI Taxonomy" id="1842532"/>
    <lineage>
        <taxon>Bacteria</taxon>
        <taxon>Pseudomonadati</taxon>
        <taxon>Thermodesulfobacteriota</taxon>
        <taxon>Desulfuromonadia</taxon>
        <taxon>Desulfuromonadales</taxon>
        <taxon>Syntrophotaleaceae</taxon>
        <taxon>Syntrophotalea</taxon>
    </lineage>
</organism>
<dbReference type="KEGG" id="pef:A7E78_01120"/>